<evidence type="ECO:0000256" key="1">
    <source>
        <dbReference type="SAM" id="MobiDB-lite"/>
    </source>
</evidence>
<evidence type="ECO:0000313" key="2">
    <source>
        <dbReference type="EMBL" id="KAL1871479.1"/>
    </source>
</evidence>
<keyword evidence="3" id="KW-1185">Reference proteome</keyword>
<gene>
    <name evidence="2" type="ORF">Plec18167_007039</name>
</gene>
<dbReference type="InterPro" id="IPR029058">
    <property type="entry name" value="AB_hydrolase_fold"/>
</dbReference>
<evidence type="ECO:0000313" key="3">
    <source>
        <dbReference type="Proteomes" id="UP001583193"/>
    </source>
</evidence>
<proteinExistence type="predicted"/>
<organism evidence="2 3">
    <name type="scientific">Paecilomyces lecythidis</name>
    <dbReference type="NCBI Taxonomy" id="3004212"/>
    <lineage>
        <taxon>Eukaryota</taxon>
        <taxon>Fungi</taxon>
        <taxon>Dikarya</taxon>
        <taxon>Ascomycota</taxon>
        <taxon>Pezizomycotina</taxon>
        <taxon>Eurotiomycetes</taxon>
        <taxon>Eurotiomycetidae</taxon>
        <taxon>Eurotiales</taxon>
        <taxon>Thermoascaceae</taxon>
        <taxon>Paecilomyces</taxon>
    </lineage>
</organism>
<accession>A0ABR3X6C1</accession>
<evidence type="ECO:0008006" key="4">
    <source>
        <dbReference type="Google" id="ProtNLM"/>
    </source>
</evidence>
<feature type="non-terminal residue" evidence="2">
    <location>
        <position position="1"/>
    </location>
</feature>
<dbReference type="SUPFAM" id="SSF53474">
    <property type="entry name" value="alpha/beta-Hydrolases"/>
    <property type="match status" value="1"/>
</dbReference>
<dbReference type="EMBL" id="JAVDPF010000027">
    <property type="protein sequence ID" value="KAL1871479.1"/>
    <property type="molecule type" value="Genomic_DNA"/>
</dbReference>
<feature type="region of interest" description="Disordered" evidence="1">
    <location>
        <begin position="232"/>
        <end position="252"/>
    </location>
</feature>
<dbReference type="Gene3D" id="3.40.50.1820">
    <property type="entry name" value="alpha/beta hydrolase"/>
    <property type="match status" value="1"/>
</dbReference>
<protein>
    <recommendedName>
        <fullName evidence="4">Toxin biosynthesis protein</fullName>
    </recommendedName>
</protein>
<reference evidence="2 3" key="1">
    <citation type="journal article" date="2024" name="IMA Fungus">
        <title>IMA Genome - F19 : A genome assembly and annotation guide to empower mycologists, including annotated draft genome sequences of Ceratocystis pirilliformis, Diaporthe australafricana, Fusarium ophioides, Paecilomyces lecythidis, and Sporothrix stenoceras.</title>
        <authorList>
            <person name="Aylward J."/>
            <person name="Wilson A.M."/>
            <person name="Visagie C.M."/>
            <person name="Spraker J."/>
            <person name="Barnes I."/>
            <person name="Buitendag C."/>
            <person name="Ceriani C."/>
            <person name="Del Mar Angel L."/>
            <person name="du Plessis D."/>
            <person name="Fuchs T."/>
            <person name="Gasser K."/>
            <person name="Kramer D."/>
            <person name="Li W."/>
            <person name="Munsamy K."/>
            <person name="Piso A."/>
            <person name="Price J.L."/>
            <person name="Sonnekus B."/>
            <person name="Thomas C."/>
            <person name="van der Nest A."/>
            <person name="van Dijk A."/>
            <person name="van Heerden A."/>
            <person name="van Vuuren N."/>
            <person name="Yilmaz N."/>
            <person name="Duong T.A."/>
            <person name="van der Merwe N.A."/>
            <person name="Wingfield M.J."/>
            <person name="Wingfield B.D."/>
        </authorList>
    </citation>
    <scope>NUCLEOTIDE SEQUENCE [LARGE SCALE GENOMIC DNA]</scope>
    <source>
        <strain evidence="2 3">CMW 18167</strain>
    </source>
</reference>
<sequence length="252" mass="28900">RESPGREFAQASTFRRDLWPSRREAVQKFKSSPFYQAWDSRVFDKWVQYGLRDLPTPLYPISDETGQCAVTLTTTKAQELFFYVRPSYLDERSGLPRGIPKREMHPDDIGEHDFPFYRPEPARMFRHLPEVKPAVLYLFGENSPLSSPSSRQEKLRITGTGIGGSGGVAHGLVQEIVLPCGHMVPMELVQETAEACVGFIDVRLSSWESRTTRFKKAWERVPHHERISVDKQWEEKIGTSPKTPKTLKKPNL</sequence>
<name>A0ABR3X6C1_9EURO</name>
<dbReference type="Proteomes" id="UP001583193">
    <property type="component" value="Unassembled WGS sequence"/>
</dbReference>
<comment type="caution">
    <text evidence="2">The sequence shown here is derived from an EMBL/GenBank/DDBJ whole genome shotgun (WGS) entry which is preliminary data.</text>
</comment>